<gene>
    <name evidence="1" type="ORF">HPB51_003910</name>
</gene>
<protein>
    <submittedName>
        <fullName evidence="1">Uncharacterized protein</fullName>
    </submittedName>
</protein>
<dbReference type="AlphaFoldDB" id="A0A9J6EY67"/>
<evidence type="ECO:0000313" key="1">
    <source>
        <dbReference type="EMBL" id="KAH8038888.1"/>
    </source>
</evidence>
<reference evidence="1" key="2">
    <citation type="submission" date="2021-09" db="EMBL/GenBank/DDBJ databases">
        <authorList>
            <person name="Jia N."/>
            <person name="Wang J."/>
            <person name="Shi W."/>
            <person name="Du L."/>
            <person name="Sun Y."/>
            <person name="Zhan W."/>
            <person name="Jiang J."/>
            <person name="Wang Q."/>
            <person name="Zhang B."/>
            <person name="Ji P."/>
            <person name="Sakyi L.B."/>
            <person name="Cui X."/>
            <person name="Yuan T."/>
            <person name="Jiang B."/>
            <person name="Yang W."/>
            <person name="Lam T.T.-Y."/>
            <person name="Chang Q."/>
            <person name="Ding S."/>
            <person name="Wang X."/>
            <person name="Zhu J."/>
            <person name="Ruan X."/>
            <person name="Zhao L."/>
            <person name="Wei J."/>
            <person name="Que T."/>
            <person name="Du C."/>
            <person name="Cheng J."/>
            <person name="Dai P."/>
            <person name="Han X."/>
            <person name="Huang E."/>
            <person name="Gao Y."/>
            <person name="Liu J."/>
            <person name="Shao H."/>
            <person name="Ye R."/>
            <person name="Li L."/>
            <person name="Wei W."/>
            <person name="Wang X."/>
            <person name="Wang C."/>
            <person name="Huo Q."/>
            <person name="Li W."/>
            <person name="Guo W."/>
            <person name="Chen H."/>
            <person name="Chen S."/>
            <person name="Zhou L."/>
            <person name="Zhou L."/>
            <person name="Ni X."/>
            <person name="Tian J."/>
            <person name="Zhou Y."/>
            <person name="Sheng Y."/>
            <person name="Liu T."/>
            <person name="Pan Y."/>
            <person name="Xia L."/>
            <person name="Li J."/>
            <person name="Zhao F."/>
            <person name="Cao W."/>
        </authorList>
    </citation>
    <scope>NUCLEOTIDE SEQUENCE</scope>
    <source>
        <strain evidence="1">Rmic-2018</strain>
        <tissue evidence="1">Larvae</tissue>
    </source>
</reference>
<evidence type="ECO:0000313" key="2">
    <source>
        <dbReference type="Proteomes" id="UP000821866"/>
    </source>
</evidence>
<proteinExistence type="predicted"/>
<dbReference type="Proteomes" id="UP000821866">
    <property type="component" value="Chromosome 1"/>
</dbReference>
<dbReference type="EMBL" id="JABSTU010000001">
    <property type="protein sequence ID" value="KAH8038888.1"/>
    <property type="molecule type" value="Genomic_DNA"/>
</dbReference>
<name>A0A9J6EY67_RHIMP</name>
<sequence length="92" mass="10937">MELPSQRQCIVRRLLADIGFKLENRSRDSLLINRDDINWRNRYIYDVERYQAEGRYIYYLDEICVTANTLGRSCGQTPWCRSADACWLELIA</sequence>
<accession>A0A9J6EY67</accession>
<reference evidence="1" key="1">
    <citation type="journal article" date="2020" name="Cell">
        <title>Large-Scale Comparative Analyses of Tick Genomes Elucidate Their Genetic Diversity and Vector Capacities.</title>
        <authorList>
            <consortium name="Tick Genome and Microbiome Consortium (TIGMIC)"/>
            <person name="Jia N."/>
            <person name="Wang J."/>
            <person name="Shi W."/>
            <person name="Du L."/>
            <person name="Sun Y."/>
            <person name="Zhan W."/>
            <person name="Jiang J.F."/>
            <person name="Wang Q."/>
            <person name="Zhang B."/>
            <person name="Ji P."/>
            <person name="Bell-Sakyi L."/>
            <person name="Cui X.M."/>
            <person name="Yuan T.T."/>
            <person name="Jiang B.G."/>
            <person name="Yang W.F."/>
            <person name="Lam T.T."/>
            <person name="Chang Q.C."/>
            <person name="Ding S.J."/>
            <person name="Wang X.J."/>
            <person name="Zhu J.G."/>
            <person name="Ruan X.D."/>
            <person name="Zhao L."/>
            <person name="Wei J.T."/>
            <person name="Ye R.Z."/>
            <person name="Que T.C."/>
            <person name="Du C.H."/>
            <person name="Zhou Y.H."/>
            <person name="Cheng J.X."/>
            <person name="Dai P.F."/>
            <person name="Guo W.B."/>
            <person name="Han X.H."/>
            <person name="Huang E.J."/>
            <person name="Li L.F."/>
            <person name="Wei W."/>
            <person name="Gao Y.C."/>
            <person name="Liu J.Z."/>
            <person name="Shao H.Z."/>
            <person name="Wang X."/>
            <person name="Wang C.C."/>
            <person name="Yang T.C."/>
            <person name="Huo Q.B."/>
            <person name="Li W."/>
            <person name="Chen H.Y."/>
            <person name="Chen S.E."/>
            <person name="Zhou L.G."/>
            <person name="Ni X.B."/>
            <person name="Tian J.H."/>
            <person name="Sheng Y."/>
            <person name="Liu T."/>
            <person name="Pan Y.S."/>
            <person name="Xia L.Y."/>
            <person name="Li J."/>
            <person name="Zhao F."/>
            <person name="Cao W.C."/>
        </authorList>
    </citation>
    <scope>NUCLEOTIDE SEQUENCE</scope>
    <source>
        <strain evidence="1">Rmic-2018</strain>
    </source>
</reference>
<comment type="caution">
    <text evidence="1">The sequence shown here is derived from an EMBL/GenBank/DDBJ whole genome shotgun (WGS) entry which is preliminary data.</text>
</comment>
<keyword evidence="2" id="KW-1185">Reference proteome</keyword>
<organism evidence="1 2">
    <name type="scientific">Rhipicephalus microplus</name>
    <name type="common">Cattle tick</name>
    <name type="synonym">Boophilus microplus</name>
    <dbReference type="NCBI Taxonomy" id="6941"/>
    <lineage>
        <taxon>Eukaryota</taxon>
        <taxon>Metazoa</taxon>
        <taxon>Ecdysozoa</taxon>
        <taxon>Arthropoda</taxon>
        <taxon>Chelicerata</taxon>
        <taxon>Arachnida</taxon>
        <taxon>Acari</taxon>
        <taxon>Parasitiformes</taxon>
        <taxon>Ixodida</taxon>
        <taxon>Ixodoidea</taxon>
        <taxon>Ixodidae</taxon>
        <taxon>Rhipicephalinae</taxon>
        <taxon>Rhipicephalus</taxon>
        <taxon>Boophilus</taxon>
    </lineage>
</organism>